<protein>
    <recommendedName>
        <fullName evidence="1">NYN domain-containing protein</fullName>
    </recommendedName>
</protein>
<evidence type="ECO:0000313" key="3">
    <source>
        <dbReference type="Proteomes" id="UP001153719"/>
    </source>
</evidence>
<dbReference type="RefSeq" id="WP_254174556.1">
    <property type="nucleotide sequence ID" value="NZ_LR882967.1"/>
</dbReference>
<dbReference type="Proteomes" id="UP001153719">
    <property type="component" value="Chromosome"/>
</dbReference>
<name>A0A9W4G8U4_9CYAN</name>
<accession>A0A9W4G8U4</accession>
<dbReference type="AlphaFoldDB" id="A0A9W4G8U4"/>
<reference evidence="2" key="1">
    <citation type="submission" date="2020-09" db="EMBL/GenBank/DDBJ databases">
        <authorList>
            <person name="Blom J."/>
        </authorList>
    </citation>
    <scope>NUCLEOTIDE SEQUENCE</scope>
    <source>
        <strain evidence="2">No.713</strain>
    </source>
</reference>
<dbReference type="InterPro" id="IPR021139">
    <property type="entry name" value="NYN"/>
</dbReference>
<dbReference type="PANTHER" id="PTHR35811">
    <property type="entry name" value="SLR1870 PROTEIN"/>
    <property type="match status" value="1"/>
</dbReference>
<dbReference type="PANTHER" id="PTHR35811:SF1">
    <property type="entry name" value="HTH OST-TYPE DOMAIN-CONTAINING PROTEIN"/>
    <property type="match status" value="1"/>
</dbReference>
<dbReference type="EMBL" id="LR882967">
    <property type="protein sequence ID" value="CAD5976948.1"/>
    <property type="molecule type" value="Genomic_DNA"/>
</dbReference>
<proteinExistence type="predicted"/>
<sequence>MKPRLAIYWDVQNVRISPEKIKLLNQWLNQKGDRLIQKAFAYWRKENEQLEKAIANENFDCFNVPSPEKNAVDIKMMEVCKNDIISDRSIRIVILITGDKDYLPCVKWLQELGIKVILIYGNNVSQALKEAVDKTYNIEEVIASVAIDQATPEQLDSSTILPYEEAKKYLIDLIKTVQAKGKKATLALIGNFIKNHPRLSGYKKISYCKPDGKIVYNFGKFVDAVIQEGIIQKNCNGELTLV</sequence>
<evidence type="ECO:0000259" key="1">
    <source>
        <dbReference type="Pfam" id="PF01936"/>
    </source>
</evidence>
<dbReference type="Pfam" id="PF01936">
    <property type="entry name" value="NYN"/>
    <property type="match status" value="1"/>
</dbReference>
<dbReference type="GO" id="GO:0004540">
    <property type="term" value="F:RNA nuclease activity"/>
    <property type="evidence" value="ECO:0007669"/>
    <property type="project" value="InterPro"/>
</dbReference>
<dbReference type="Gene3D" id="3.40.50.1010">
    <property type="entry name" value="5'-nuclease"/>
    <property type="match status" value="1"/>
</dbReference>
<dbReference type="KEGG" id="ppsu:NO713_04249"/>
<evidence type="ECO:0000313" key="2">
    <source>
        <dbReference type="EMBL" id="CAD5976948.1"/>
    </source>
</evidence>
<gene>
    <name evidence="2" type="ORF">NO713_04249</name>
</gene>
<feature type="domain" description="NYN" evidence="1">
    <location>
        <begin position="4"/>
        <end position="138"/>
    </location>
</feature>
<organism evidence="2 3">
    <name type="scientific">Planktothrix pseudagardhii</name>
    <dbReference type="NCBI Taxonomy" id="132604"/>
    <lineage>
        <taxon>Bacteria</taxon>
        <taxon>Bacillati</taxon>
        <taxon>Cyanobacteriota</taxon>
        <taxon>Cyanophyceae</taxon>
        <taxon>Oscillatoriophycideae</taxon>
        <taxon>Oscillatoriales</taxon>
        <taxon>Microcoleaceae</taxon>
        <taxon>Planktothrix</taxon>
    </lineage>
</organism>
<keyword evidence="3" id="KW-1185">Reference proteome</keyword>